<dbReference type="Gene3D" id="1.20.1250.20">
    <property type="entry name" value="MFS general substrate transporter like domains"/>
    <property type="match status" value="1"/>
</dbReference>
<gene>
    <name evidence="6" type="ORF">GW15_0221105</name>
</gene>
<evidence type="ECO:0000256" key="4">
    <source>
        <dbReference type="ARBA" id="ARBA00022989"/>
    </source>
</evidence>
<dbReference type="RefSeq" id="WP_042825106.1">
    <property type="nucleotide sequence ID" value="NZ_CP053649.1"/>
</dbReference>
<dbReference type="GeneID" id="58004173"/>
<dbReference type="GO" id="GO:0016020">
    <property type="term" value="C:membrane"/>
    <property type="evidence" value="ECO:0007669"/>
    <property type="project" value="UniProtKB-SubCell"/>
</dbReference>
<keyword evidence="3" id="KW-0812">Transmembrane</keyword>
<organism evidence="6 7">
    <name type="scientific">Xanthomonas axonopodis pv. vasculorum</name>
    <dbReference type="NCBI Taxonomy" id="325777"/>
    <lineage>
        <taxon>Bacteria</taxon>
        <taxon>Pseudomonadati</taxon>
        <taxon>Pseudomonadota</taxon>
        <taxon>Gammaproteobacteria</taxon>
        <taxon>Lysobacterales</taxon>
        <taxon>Lysobacteraceae</taxon>
        <taxon>Xanthomonas</taxon>
    </lineage>
</organism>
<dbReference type="InterPro" id="IPR004752">
    <property type="entry name" value="AmpG_permease/AT-1"/>
</dbReference>
<evidence type="ECO:0000256" key="2">
    <source>
        <dbReference type="ARBA" id="ARBA00022448"/>
    </source>
</evidence>
<evidence type="ECO:0000313" key="7">
    <source>
        <dbReference type="Proteomes" id="UP000028012"/>
    </source>
</evidence>
<evidence type="ECO:0000313" key="6">
    <source>
        <dbReference type="EMBL" id="KGE50415.1"/>
    </source>
</evidence>
<protein>
    <submittedName>
        <fullName evidence="6">ABC transporter permease</fullName>
    </submittedName>
</protein>
<comment type="caution">
    <text evidence="6">The sequence shown here is derived from an EMBL/GenBank/DDBJ whole genome shotgun (WGS) entry which is preliminary data.</text>
</comment>
<dbReference type="STRING" id="325777.GW15_0221105"/>
<keyword evidence="4" id="KW-1133">Transmembrane helix</keyword>
<dbReference type="EMBL" id="JPHD02000136">
    <property type="protein sequence ID" value="KGE50415.1"/>
    <property type="molecule type" value="Genomic_DNA"/>
</dbReference>
<dbReference type="HOGENOM" id="CLU_029352_1_1_6"/>
<dbReference type="PANTHER" id="PTHR12778">
    <property type="entry name" value="SOLUTE CARRIER FAMILY 33 ACETYL-COA TRANSPORTER -RELATED"/>
    <property type="match status" value="1"/>
</dbReference>
<accession>A0A098PTR0</accession>
<comment type="subcellular location">
    <subcellularLocation>
        <location evidence="1">Membrane</location>
        <topology evidence="1">Multi-pass membrane protein</topology>
    </subcellularLocation>
</comment>
<dbReference type="PANTHER" id="PTHR12778:SF10">
    <property type="entry name" value="MAJOR FACILITATOR SUPERFAMILY DOMAIN-CONTAINING PROTEIN 3"/>
    <property type="match status" value="1"/>
</dbReference>
<keyword evidence="2" id="KW-0813">Transport</keyword>
<dbReference type="InterPro" id="IPR036259">
    <property type="entry name" value="MFS_trans_sf"/>
</dbReference>
<proteinExistence type="predicted"/>
<name>A0A098PTR0_9XANT</name>
<sequence>MHEVTSRPTKAWTGFLFLGFGSGLPYPLIGSTLGYWLSEKSLSIAVIGALAWTALPYSLKFLWARHLDQRRAPVVGGTMAQRQGWIVLSSVTVALSLLGLVLSVVAGSLPLIALSSIAAAFGGATLDASVDAFRIEQEAVHQQPAKLLTAYQFGYRIALLLSDGLVFLLAARLSWQVAYAILLPLMLVPICGTLFLRSHPDSVLTPDRAGAEKQGSPLVSLRPSTLRGWIAVVIFIGCYRLPDILLGPMINPFFYALGIGKSVVGSLHIWLGIPAAFLGIFAAGTSLKRISLSTTILVGAALQALALLGLALLSSNERSVELLWTSVIFQNLASSYTGIALVAYMSKLVTLGRAGEHDAWLTSFYSIFGRVLAGFSGLAVAYLTTLHGQSLGYGTFFIVICLTCMPALLVYSLIIRNNLKERPEP</sequence>
<dbReference type="SUPFAM" id="SSF103473">
    <property type="entry name" value="MFS general substrate transporter"/>
    <property type="match status" value="1"/>
</dbReference>
<dbReference type="Proteomes" id="UP000028012">
    <property type="component" value="Unassembled WGS sequence"/>
</dbReference>
<evidence type="ECO:0000256" key="1">
    <source>
        <dbReference type="ARBA" id="ARBA00004141"/>
    </source>
</evidence>
<reference evidence="6 7" key="1">
    <citation type="submission" date="2014-09" db="EMBL/GenBank/DDBJ databases">
        <title>A draft genome sequence for Xanthomonas axonopodis pv. vasculorum NCPPB 900.</title>
        <authorList>
            <person name="Harrison J."/>
            <person name="Studholme D.J."/>
        </authorList>
    </citation>
    <scope>NUCLEOTIDE SEQUENCE [LARGE SCALE GENOMIC DNA]</scope>
    <source>
        <strain evidence="6 7">NCPPB 900</strain>
    </source>
</reference>
<keyword evidence="5" id="KW-0472">Membrane</keyword>
<dbReference type="eggNOG" id="COG2211">
    <property type="taxonomic scope" value="Bacteria"/>
</dbReference>
<evidence type="ECO:0000256" key="5">
    <source>
        <dbReference type="ARBA" id="ARBA00023136"/>
    </source>
</evidence>
<evidence type="ECO:0000256" key="3">
    <source>
        <dbReference type="ARBA" id="ARBA00022692"/>
    </source>
</evidence>
<dbReference type="AlphaFoldDB" id="A0A098PTR0"/>